<dbReference type="InParanoid" id="A2FL29"/>
<dbReference type="Proteomes" id="UP000001542">
    <property type="component" value="Unassembled WGS sequence"/>
</dbReference>
<keyword evidence="2" id="KW-1185">Reference proteome</keyword>
<accession>A2FL29</accession>
<organism evidence="1 2">
    <name type="scientific">Trichomonas vaginalis (strain ATCC PRA-98 / G3)</name>
    <dbReference type="NCBI Taxonomy" id="412133"/>
    <lineage>
        <taxon>Eukaryota</taxon>
        <taxon>Metamonada</taxon>
        <taxon>Parabasalia</taxon>
        <taxon>Trichomonadida</taxon>
        <taxon>Trichomonadidae</taxon>
        <taxon>Trichomonas</taxon>
    </lineage>
</organism>
<proteinExistence type="predicted"/>
<evidence type="ECO:0000313" key="1">
    <source>
        <dbReference type="EMBL" id="EAX94400.1"/>
    </source>
</evidence>
<dbReference type="AlphaFoldDB" id="A2FL29"/>
<dbReference type="VEuPathDB" id="TrichDB:TVAGG3_1047560"/>
<sequence>MLAQQNNLPKLLKSASFRIILPAYTQIQPQDISKIKTRNWLVPGEKTIIFIEVKNCVGSMDAFLFYCTIVDLQKTPNPPEPANYVPVGGLIPNYTLPNIQSFKTPDGILYFPIRLTVPLTCAQNVSLDAFCLRETEPVSKLKCFSFSPFKIYKTLNFTPQSMVVSINVNVNFPQQWTDSVSILSAALKFNEKIVSETDFSQKIAIISTADTSLQIYDGDIVTCVFALKPLNDLGGSAMANLPLVFNLTWRADGSDYVSSFQFQSGTQPSDLVITAPSVKADLLKNSRMPITISSVGAALPRSVTLNFGSGNIQPMTRSIKLDFTSESTVKIIDYNFIPLVSGHHELDISAECDGKILRPLFPIFVEVSKHE</sequence>
<reference evidence="1" key="2">
    <citation type="journal article" date="2007" name="Science">
        <title>Draft genome sequence of the sexually transmitted pathogen Trichomonas vaginalis.</title>
        <authorList>
            <person name="Carlton J.M."/>
            <person name="Hirt R.P."/>
            <person name="Silva J.C."/>
            <person name="Delcher A.L."/>
            <person name="Schatz M."/>
            <person name="Zhao Q."/>
            <person name="Wortman J.R."/>
            <person name="Bidwell S.L."/>
            <person name="Alsmark U.C.M."/>
            <person name="Besteiro S."/>
            <person name="Sicheritz-Ponten T."/>
            <person name="Noel C.J."/>
            <person name="Dacks J.B."/>
            <person name="Foster P.G."/>
            <person name="Simillion C."/>
            <person name="Van de Peer Y."/>
            <person name="Miranda-Saavedra D."/>
            <person name="Barton G.J."/>
            <person name="Westrop G.D."/>
            <person name="Mueller S."/>
            <person name="Dessi D."/>
            <person name="Fiori P.L."/>
            <person name="Ren Q."/>
            <person name="Paulsen I."/>
            <person name="Zhang H."/>
            <person name="Bastida-Corcuera F.D."/>
            <person name="Simoes-Barbosa A."/>
            <person name="Brown M.T."/>
            <person name="Hayes R.D."/>
            <person name="Mukherjee M."/>
            <person name="Okumura C.Y."/>
            <person name="Schneider R."/>
            <person name="Smith A.J."/>
            <person name="Vanacova S."/>
            <person name="Villalvazo M."/>
            <person name="Haas B.J."/>
            <person name="Pertea M."/>
            <person name="Feldblyum T.V."/>
            <person name="Utterback T.R."/>
            <person name="Shu C.L."/>
            <person name="Osoegawa K."/>
            <person name="de Jong P.J."/>
            <person name="Hrdy I."/>
            <person name="Horvathova L."/>
            <person name="Zubacova Z."/>
            <person name="Dolezal P."/>
            <person name="Malik S.B."/>
            <person name="Logsdon J.M. Jr."/>
            <person name="Henze K."/>
            <person name="Gupta A."/>
            <person name="Wang C.C."/>
            <person name="Dunne R.L."/>
            <person name="Upcroft J.A."/>
            <person name="Upcroft P."/>
            <person name="White O."/>
            <person name="Salzberg S.L."/>
            <person name="Tang P."/>
            <person name="Chiu C.-H."/>
            <person name="Lee Y.-S."/>
            <person name="Embley T.M."/>
            <person name="Coombs G.H."/>
            <person name="Mottram J.C."/>
            <person name="Tachezy J."/>
            <person name="Fraser-Liggett C.M."/>
            <person name="Johnson P.J."/>
        </authorList>
    </citation>
    <scope>NUCLEOTIDE SEQUENCE [LARGE SCALE GENOMIC DNA]</scope>
    <source>
        <strain evidence="1">G3</strain>
    </source>
</reference>
<evidence type="ECO:0000313" key="2">
    <source>
        <dbReference type="Proteomes" id="UP000001542"/>
    </source>
</evidence>
<dbReference type="RefSeq" id="XP_001307330.1">
    <property type="nucleotide sequence ID" value="XM_001307329.1"/>
</dbReference>
<dbReference type="VEuPathDB" id="TrichDB:TVAG_194860"/>
<reference evidence="1" key="1">
    <citation type="submission" date="2006-10" db="EMBL/GenBank/DDBJ databases">
        <authorList>
            <person name="Amadeo P."/>
            <person name="Zhao Q."/>
            <person name="Wortman J."/>
            <person name="Fraser-Liggett C."/>
            <person name="Carlton J."/>
        </authorList>
    </citation>
    <scope>NUCLEOTIDE SEQUENCE</scope>
    <source>
        <strain evidence="1">G3</strain>
    </source>
</reference>
<name>A2FL29_TRIV3</name>
<gene>
    <name evidence="1" type="ORF">TVAG_194860</name>
</gene>
<dbReference type="KEGG" id="tva:4752132"/>
<protein>
    <submittedName>
        <fullName evidence="1">Uncharacterized protein</fullName>
    </submittedName>
</protein>
<dbReference type="OrthoDB" id="10453295at2759"/>
<dbReference type="EMBL" id="DS113860">
    <property type="protein sequence ID" value="EAX94400.1"/>
    <property type="molecule type" value="Genomic_DNA"/>
</dbReference>